<dbReference type="RefSeq" id="WP_188492757.1">
    <property type="nucleotide sequence ID" value="NZ_BMGA01000001.1"/>
</dbReference>
<keyword evidence="1" id="KW-1133">Transmembrane helix</keyword>
<keyword evidence="3" id="KW-1185">Reference proteome</keyword>
<accession>A0ABQ1HCY3</accession>
<dbReference type="PROSITE" id="PS51257">
    <property type="entry name" value="PROKAR_LIPOPROTEIN"/>
    <property type="match status" value="1"/>
</dbReference>
<evidence type="ECO:0000256" key="1">
    <source>
        <dbReference type="SAM" id="Phobius"/>
    </source>
</evidence>
<dbReference type="EMBL" id="BMGA01000001">
    <property type="protein sequence ID" value="GGA70083.1"/>
    <property type="molecule type" value="Genomic_DNA"/>
</dbReference>
<evidence type="ECO:0000313" key="3">
    <source>
        <dbReference type="Proteomes" id="UP000658793"/>
    </source>
</evidence>
<dbReference type="Proteomes" id="UP000658793">
    <property type="component" value="Unassembled WGS sequence"/>
</dbReference>
<comment type="caution">
    <text evidence="2">The sequence shown here is derived from an EMBL/GenBank/DDBJ whole genome shotgun (WGS) entry which is preliminary data.</text>
</comment>
<name>A0ABQ1HCY3_9FLAO</name>
<feature type="transmembrane region" description="Helical" evidence="1">
    <location>
        <begin position="44"/>
        <end position="62"/>
    </location>
</feature>
<protein>
    <recommendedName>
        <fullName evidence="4">DUF4234 domain-containing protein</fullName>
    </recommendedName>
</protein>
<organism evidence="2 3">
    <name type="scientific">Flavobacterium palustre</name>
    <dbReference type="NCBI Taxonomy" id="1476463"/>
    <lineage>
        <taxon>Bacteria</taxon>
        <taxon>Pseudomonadati</taxon>
        <taxon>Bacteroidota</taxon>
        <taxon>Flavobacteriia</taxon>
        <taxon>Flavobacteriales</taxon>
        <taxon>Flavobacteriaceae</taxon>
        <taxon>Flavobacterium</taxon>
    </lineage>
</organism>
<feature type="transmembrane region" description="Helical" evidence="1">
    <location>
        <begin position="82"/>
        <end position="99"/>
    </location>
</feature>
<evidence type="ECO:0000313" key="2">
    <source>
        <dbReference type="EMBL" id="GGA70083.1"/>
    </source>
</evidence>
<keyword evidence="1" id="KW-0812">Transmembrane</keyword>
<keyword evidence="1" id="KW-0472">Membrane</keyword>
<reference evidence="3" key="1">
    <citation type="journal article" date="2019" name="Int. J. Syst. Evol. Microbiol.">
        <title>The Global Catalogue of Microorganisms (GCM) 10K type strain sequencing project: providing services to taxonomists for standard genome sequencing and annotation.</title>
        <authorList>
            <consortium name="The Broad Institute Genomics Platform"/>
            <consortium name="The Broad Institute Genome Sequencing Center for Infectious Disease"/>
            <person name="Wu L."/>
            <person name="Ma J."/>
        </authorList>
    </citation>
    <scope>NUCLEOTIDE SEQUENCE [LARGE SCALE GENOMIC DNA]</scope>
    <source>
        <strain evidence="3">CGMCC 1.12811</strain>
    </source>
</reference>
<sequence length="102" mass="12362">MGNPEKKSKYIVVFGRVVFFLWIVSISCRLFFRKEYTREMRDDVSTILLVLSVLYFFLNSIHQLKYDRENFISNIKAGFKNSWPQLFFITSLLLLWFLYKRS</sequence>
<feature type="transmembrane region" description="Helical" evidence="1">
    <location>
        <begin position="12"/>
        <end position="32"/>
    </location>
</feature>
<proteinExistence type="predicted"/>
<gene>
    <name evidence="2" type="ORF">GCM10008015_08560</name>
</gene>
<evidence type="ECO:0008006" key="4">
    <source>
        <dbReference type="Google" id="ProtNLM"/>
    </source>
</evidence>